<organism evidence="3">
    <name type="scientific">uncultured Dysgonomonas sp</name>
    <dbReference type="NCBI Taxonomy" id="206096"/>
    <lineage>
        <taxon>Bacteria</taxon>
        <taxon>Pseudomonadati</taxon>
        <taxon>Bacteroidota</taxon>
        <taxon>Bacteroidia</taxon>
        <taxon>Bacteroidales</taxon>
        <taxon>Dysgonomonadaceae</taxon>
        <taxon>Dysgonomonas</taxon>
        <taxon>environmental samples</taxon>
    </lineage>
</organism>
<dbReference type="RefSeq" id="WP_296943476.1">
    <property type="nucleotide sequence ID" value="NZ_LT599032.1"/>
</dbReference>
<evidence type="ECO:0000256" key="1">
    <source>
        <dbReference type="SAM" id="SignalP"/>
    </source>
</evidence>
<dbReference type="GO" id="GO:0016788">
    <property type="term" value="F:hydrolase activity, acting on ester bonds"/>
    <property type="evidence" value="ECO:0007669"/>
    <property type="project" value="UniProtKB-ARBA"/>
</dbReference>
<dbReference type="PROSITE" id="PS51782">
    <property type="entry name" value="LYSM"/>
    <property type="match status" value="1"/>
</dbReference>
<dbReference type="PANTHER" id="PTHR33734">
    <property type="entry name" value="LYSM DOMAIN-CONTAINING GPI-ANCHORED PROTEIN 2"/>
    <property type="match status" value="1"/>
</dbReference>
<dbReference type="CDD" id="cd00118">
    <property type="entry name" value="LysM"/>
    <property type="match status" value="1"/>
</dbReference>
<reference evidence="3" key="1">
    <citation type="submission" date="2016-04" db="EMBL/GenBank/DDBJ databases">
        <authorList>
            <person name="Evans L.H."/>
            <person name="Alamgir A."/>
            <person name="Owens N."/>
            <person name="Weber N.D."/>
            <person name="Virtaneva K."/>
            <person name="Barbian K."/>
            <person name="Babar A."/>
            <person name="Rosenke K."/>
        </authorList>
    </citation>
    <scope>NUCLEOTIDE SEQUENCE</scope>
    <source>
        <strain evidence="3">86-1</strain>
    </source>
</reference>
<keyword evidence="1" id="KW-0732">Signal</keyword>
<accession>A0A212K186</accession>
<dbReference type="AlphaFoldDB" id="A0A212K186"/>
<feature type="signal peptide" evidence="1">
    <location>
        <begin position="1"/>
        <end position="24"/>
    </location>
</feature>
<gene>
    <name evidence="3" type="ORF">KL86DYS1_31109</name>
</gene>
<dbReference type="PANTHER" id="PTHR33734:SF22">
    <property type="entry name" value="MEMBRANE-BOUND LYTIC MUREIN TRANSGLYCOSYLASE D"/>
    <property type="match status" value="1"/>
</dbReference>
<dbReference type="InterPro" id="IPR013830">
    <property type="entry name" value="SGNH_hydro"/>
</dbReference>
<dbReference type="SUPFAM" id="SSF52266">
    <property type="entry name" value="SGNH hydrolase"/>
    <property type="match status" value="1"/>
</dbReference>
<proteinExistence type="predicted"/>
<dbReference type="EMBL" id="FLUM01000003">
    <property type="protein sequence ID" value="SBW05423.1"/>
    <property type="molecule type" value="Genomic_DNA"/>
</dbReference>
<dbReference type="Pfam" id="PF01476">
    <property type="entry name" value="LysM"/>
    <property type="match status" value="1"/>
</dbReference>
<feature type="chain" id="PRO_5012578036" description="LysM domain-containing protein" evidence="1">
    <location>
        <begin position="25"/>
        <end position="489"/>
    </location>
</feature>
<dbReference type="InterPro" id="IPR018392">
    <property type="entry name" value="LysM"/>
</dbReference>
<dbReference type="Pfam" id="PF13472">
    <property type="entry name" value="Lipase_GDSL_2"/>
    <property type="match status" value="1"/>
</dbReference>
<dbReference type="InterPro" id="IPR036779">
    <property type="entry name" value="LysM_dom_sf"/>
</dbReference>
<evidence type="ECO:0000259" key="2">
    <source>
        <dbReference type="PROSITE" id="PS51782"/>
    </source>
</evidence>
<protein>
    <recommendedName>
        <fullName evidence="2">LysM domain-containing protein</fullName>
    </recommendedName>
</protein>
<dbReference type="SMART" id="SM00257">
    <property type="entry name" value="LysM"/>
    <property type="match status" value="1"/>
</dbReference>
<dbReference type="SUPFAM" id="SSF54106">
    <property type="entry name" value="LysM domain"/>
    <property type="match status" value="1"/>
</dbReference>
<feature type="domain" description="LysM" evidence="2">
    <location>
        <begin position="201"/>
        <end position="244"/>
    </location>
</feature>
<dbReference type="InterPro" id="IPR036514">
    <property type="entry name" value="SGNH_hydro_sf"/>
</dbReference>
<dbReference type="GO" id="GO:0008932">
    <property type="term" value="F:lytic endotransglycosylase activity"/>
    <property type="evidence" value="ECO:0007669"/>
    <property type="project" value="TreeGrafter"/>
</dbReference>
<sequence length="489" mass="54898">MKFAKKILPLFFLFLLLPSTMLSAKGRYDSKETTDSGDNIFANQALLSAVFEKLYNLEKNKQGKVNIVHIGDSHIQADFFTNAIREALQFKFGNGGFGFTFPYSLVRTNGPRYVKYTCNATWQSLLNVYPVADVGVGLSGIALYTSAEDFVLQLSTQEGYEFNKIKIIYPTKEPQYRMSVTAEPLQVSSSGTVTASTIGMRYHTVKSGESLSVIGRKYGVTVAQIKKANGMKSNMIRPKQRLKIPVKAGARSTKPVQAKAQISNIAKDSIDYVSMVTKPYYSSYTSDTLMSRITILPAEKQPMYNLNGFVIENDKPGVIYHSIGVNGAKLSDYNKYPLFFEQLPILQPDLVILSFGTNESFGKLSDTEYIYQIQEFVENIKRLNPFAMVLVMTPPPSMFRRRRVNTYITDYSNALMGLSNLPVWDLYTRMGGASGIAPKGEYARLIARDKVHYTTSGYQAQGQLFASDFIDAYNNFKKKRKIESTVKHN</sequence>
<dbReference type="Gene3D" id="3.40.50.1110">
    <property type="entry name" value="SGNH hydrolase"/>
    <property type="match status" value="2"/>
</dbReference>
<evidence type="ECO:0000313" key="3">
    <source>
        <dbReference type="EMBL" id="SBW05423.1"/>
    </source>
</evidence>
<dbReference type="Gene3D" id="3.10.350.10">
    <property type="entry name" value="LysM domain"/>
    <property type="match status" value="1"/>
</dbReference>
<name>A0A212K186_9BACT</name>